<dbReference type="PANTHER" id="PTHR22629">
    <property type="entry name" value="ARP2/3 COMPLEX 20 KD SUBUNIT"/>
    <property type="match status" value="1"/>
</dbReference>
<evidence type="ECO:0000256" key="2">
    <source>
        <dbReference type="ARBA" id="ARBA00005919"/>
    </source>
</evidence>
<keyword evidence="5 6" id="KW-0206">Cytoskeleton</keyword>
<keyword evidence="3 6" id="KW-0963">Cytoplasm</keyword>
<sequence length="168" mass="19680">MTTTAQPYYDCIRKSLEAALCLENFPSQVIERHNKPEVEVGTSRELLLNPIIISKDKFDRCMIEGSVNSVRISLSFKKNDDVERIIYKRFMHFLMQRAEQFLVMRRKPVEGYDISFLVTNFHIEDMFKQKLIDFIIGFIEDINKDINNMKLQSSARARAVAKKYLGAY</sequence>
<dbReference type="STRING" id="5762.D2V4U7"/>
<name>D2V4U7_NAEGR</name>
<evidence type="ECO:0000256" key="3">
    <source>
        <dbReference type="ARBA" id="ARBA00022490"/>
    </source>
</evidence>
<evidence type="ECO:0000313" key="7">
    <source>
        <dbReference type="EMBL" id="EFC47995.1"/>
    </source>
</evidence>
<dbReference type="Gene3D" id="3.30.1460.20">
    <property type="match status" value="1"/>
</dbReference>
<dbReference type="FunCoup" id="D2V4U7">
    <property type="interactions" value="354"/>
</dbReference>
<dbReference type="InterPro" id="IPR034666">
    <property type="entry name" value="ARPC2/4"/>
</dbReference>
<evidence type="ECO:0000256" key="4">
    <source>
        <dbReference type="ARBA" id="ARBA00023203"/>
    </source>
</evidence>
<dbReference type="VEuPathDB" id="AmoebaDB:NAEGRDRAFT_63912"/>
<comment type="subcellular location">
    <subcellularLocation>
        <location evidence="1 6">Cytoplasm</location>
        <location evidence="1 6">Cytoskeleton</location>
    </subcellularLocation>
</comment>
<dbReference type="Proteomes" id="UP000006671">
    <property type="component" value="Unassembled WGS sequence"/>
</dbReference>
<protein>
    <recommendedName>
        <fullName evidence="6">Actin-related protein 2/3 complex subunit 4</fullName>
    </recommendedName>
</protein>
<dbReference type="GeneID" id="8860540"/>
<dbReference type="PANTHER" id="PTHR22629:SF0">
    <property type="entry name" value="ACTIN-RELATED PROTEIN 2_3 COMPLEX SUBUNIT 4"/>
    <property type="match status" value="1"/>
</dbReference>
<dbReference type="PIRSF" id="PIRSF039100">
    <property type="entry name" value="ARPC4"/>
    <property type="match status" value="1"/>
</dbReference>
<dbReference type="Pfam" id="PF05856">
    <property type="entry name" value="ARPC4"/>
    <property type="match status" value="1"/>
</dbReference>
<proteinExistence type="inferred from homology"/>
<organism evidence="8">
    <name type="scientific">Naegleria gruberi</name>
    <name type="common">Amoeba</name>
    <dbReference type="NCBI Taxonomy" id="5762"/>
    <lineage>
        <taxon>Eukaryota</taxon>
        <taxon>Discoba</taxon>
        <taxon>Heterolobosea</taxon>
        <taxon>Tetramitia</taxon>
        <taxon>Eutetramitia</taxon>
        <taxon>Vahlkampfiidae</taxon>
        <taxon>Naegleria</taxon>
    </lineage>
</organism>
<evidence type="ECO:0000256" key="1">
    <source>
        <dbReference type="ARBA" id="ARBA00004245"/>
    </source>
</evidence>
<gene>
    <name evidence="7" type="ORF">NAEGRDRAFT_63912</name>
</gene>
<dbReference type="KEGG" id="ngr:NAEGRDRAFT_63912"/>
<dbReference type="InterPro" id="IPR008384">
    <property type="entry name" value="ARPC4"/>
</dbReference>
<dbReference type="EMBL" id="GG738852">
    <property type="protein sequence ID" value="EFC47995.1"/>
    <property type="molecule type" value="Genomic_DNA"/>
</dbReference>
<dbReference type="GO" id="GO:0051015">
    <property type="term" value="F:actin filament binding"/>
    <property type="evidence" value="ECO:0007669"/>
    <property type="project" value="TreeGrafter"/>
</dbReference>
<dbReference type="OrthoDB" id="336240at2759"/>
<evidence type="ECO:0000313" key="8">
    <source>
        <dbReference type="Proteomes" id="UP000006671"/>
    </source>
</evidence>
<keyword evidence="8" id="KW-1185">Reference proteome</keyword>
<evidence type="ECO:0000256" key="5">
    <source>
        <dbReference type="ARBA" id="ARBA00023212"/>
    </source>
</evidence>
<dbReference type="GO" id="GO:0005885">
    <property type="term" value="C:Arp2/3 protein complex"/>
    <property type="evidence" value="ECO:0007669"/>
    <property type="project" value="UniProtKB-UniRule"/>
</dbReference>
<dbReference type="RefSeq" id="XP_002680739.1">
    <property type="nucleotide sequence ID" value="XM_002680693.1"/>
</dbReference>
<dbReference type="eggNOG" id="KOG1876">
    <property type="taxonomic scope" value="Eukaryota"/>
</dbReference>
<comment type="similarity">
    <text evidence="2 6">Belongs to the ARPC4 family.</text>
</comment>
<evidence type="ECO:0000256" key="6">
    <source>
        <dbReference type="PIRNR" id="PIRNR039100"/>
    </source>
</evidence>
<reference evidence="7 8" key="1">
    <citation type="journal article" date="2010" name="Cell">
        <title>The genome of Naegleria gruberi illuminates early eukaryotic versatility.</title>
        <authorList>
            <person name="Fritz-Laylin L.K."/>
            <person name="Prochnik S.E."/>
            <person name="Ginger M.L."/>
            <person name="Dacks J.B."/>
            <person name="Carpenter M.L."/>
            <person name="Field M.C."/>
            <person name="Kuo A."/>
            <person name="Paredez A."/>
            <person name="Chapman J."/>
            <person name="Pham J."/>
            <person name="Shu S."/>
            <person name="Neupane R."/>
            <person name="Cipriano M."/>
            <person name="Mancuso J."/>
            <person name="Tu H."/>
            <person name="Salamov A."/>
            <person name="Lindquist E."/>
            <person name="Shapiro H."/>
            <person name="Lucas S."/>
            <person name="Grigoriev I.V."/>
            <person name="Cande W.Z."/>
            <person name="Fulton C."/>
            <person name="Rokhsar D.S."/>
            <person name="Dawson S.C."/>
        </authorList>
    </citation>
    <scope>NUCLEOTIDE SEQUENCE [LARGE SCALE GENOMIC DNA]</scope>
    <source>
        <strain evidence="7 8">NEG-M</strain>
    </source>
</reference>
<dbReference type="SUPFAM" id="SSF69645">
    <property type="entry name" value="Arp2/3 complex subunits"/>
    <property type="match status" value="1"/>
</dbReference>
<dbReference type="OMA" id="EAYLGEF"/>
<dbReference type="GO" id="GO:0034314">
    <property type="term" value="P:Arp2/3 complex-mediated actin nucleation"/>
    <property type="evidence" value="ECO:0007669"/>
    <property type="project" value="UniProtKB-UniRule"/>
</dbReference>
<dbReference type="GO" id="GO:0030041">
    <property type="term" value="P:actin filament polymerization"/>
    <property type="evidence" value="ECO:0007669"/>
    <property type="project" value="UniProtKB-UniRule"/>
</dbReference>
<dbReference type="AlphaFoldDB" id="D2V4U7"/>
<dbReference type="InParanoid" id="D2V4U7"/>
<keyword evidence="4 6" id="KW-0009">Actin-binding</keyword>
<comment type="function">
    <text evidence="6">Functions as actin-binding component of the Arp2/3 complex which is involved in regulation of actin polymerization and together with an activating nucleation-promoting factor (NPF) mediates the formation of branched actin networks. Seems to contact the mother actin filament.</text>
</comment>
<accession>D2V4U7</accession>